<evidence type="ECO:0000313" key="2">
    <source>
        <dbReference type="Proteomes" id="UP000494216"/>
    </source>
</evidence>
<sequence length="50" mass="5754">MILQKSAAAFAEMRTVDFPLNLCLYESGSRLKLYCDNKMNIYLRLHDNAA</sequence>
<organism evidence="1 2">
    <name type="scientific">Candidatus Methylobacter favarea</name>
    <dbReference type="NCBI Taxonomy" id="2707345"/>
    <lineage>
        <taxon>Bacteria</taxon>
        <taxon>Pseudomonadati</taxon>
        <taxon>Pseudomonadota</taxon>
        <taxon>Gammaproteobacteria</taxon>
        <taxon>Methylococcales</taxon>
        <taxon>Methylococcaceae</taxon>
        <taxon>Methylobacter</taxon>
    </lineage>
</organism>
<protein>
    <submittedName>
        <fullName evidence="1">Uncharacterized protein</fullName>
    </submittedName>
</protein>
<name>A0A8S0WHD8_9GAMM</name>
<accession>A0A8S0WHD8</accession>
<gene>
    <name evidence="1" type="ORF">METHB2_130004</name>
</gene>
<proteinExistence type="predicted"/>
<reference evidence="1 2" key="1">
    <citation type="submission" date="2020-02" db="EMBL/GenBank/DDBJ databases">
        <authorList>
            <person name="Hogendoorn C."/>
        </authorList>
    </citation>
    <scope>NUCLEOTIDE SEQUENCE [LARGE SCALE GENOMIC DNA]</scope>
    <source>
        <strain evidence="1">METHB21</strain>
    </source>
</reference>
<keyword evidence="2" id="KW-1185">Reference proteome</keyword>
<evidence type="ECO:0000313" key="1">
    <source>
        <dbReference type="EMBL" id="CAA9889739.1"/>
    </source>
</evidence>
<dbReference type="EMBL" id="CADCXN010000035">
    <property type="protein sequence ID" value="CAA9889739.1"/>
    <property type="molecule type" value="Genomic_DNA"/>
</dbReference>
<dbReference type="Proteomes" id="UP000494216">
    <property type="component" value="Unassembled WGS sequence"/>
</dbReference>
<dbReference type="AlphaFoldDB" id="A0A8S0WHD8"/>
<comment type="caution">
    <text evidence="1">The sequence shown here is derived from an EMBL/GenBank/DDBJ whole genome shotgun (WGS) entry which is preliminary data.</text>
</comment>